<feature type="region of interest" description="Disordered" evidence="1">
    <location>
        <begin position="43"/>
        <end position="74"/>
    </location>
</feature>
<sequence length="74" mass="8231">MKVFLLVATTVLVLMMINTVRPIEAGRVLNEYQKISHKNSLPLLSSLQKGKDTPPVPNPRQPPRINKMNSPATP</sequence>
<proteinExistence type="predicted"/>
<accession>A0AA88AAV1</accession>
<keyword evidence="2" id="KW-0732">Signal</keyword>
<dbReference type="AlphaFoldDB" id="A0AA88AAV1"/>
<reference evidence="3" key="1">
    <citation type="submission" date="2023-07" db="EMBL/GenBank/DDBJ databases">
        <title>draft genome sequence of fig (Ficus carica).</title>
        <authorList>
            <person name="Takahashi T."/>
            <person name="Nishimura K."/>
        </authorList>
    </citation>
    <scope>NUCLEOTIDE SEQUENCE</scope>
</reference>
<evidence type="ECO:0000313" key="4">
    <source>
        <dbReference type="Proteomes" id="UP001187192"/>
    </source>
</evidence>
<evidence type="ECO:0000256" key="1">
    <source>
        <dbReference type="SAM" id="MobiDB-lite"/>
    </source>
</evidence>
<organism evidence="3 4">
    <name type="scientific">Ficus carica</name>
    <name type="common">Common fig</name>
    <dbReference type="NCBI Taxonomy" id="3494"/>
    <lineage>
        <taxon>Eukaryota</taxon>
        <taxon>Viridiplantae</taxon>
        <taxon>Streptophyta</taxon>
        <taxon>Embryophyta</taxon>
        <taxon>Tracheophyta</taxon>
        <taxon>Spermatophyta</taxon>
        <taxon>Magnoliopsida</taxon>
        <taxon>eudicotyledons</taxon>
        <taxon>Gunneridae</taxon>
        <taxon>Pentapetalae</taxon>
        <taxon>rosids</taxon>
        <taxon>fabids</taxon>
        <taxon>Rosales</taxon>
        <taxon>Moraceae</taxon>
        <taxon>Ficeae</taxon>
        <taxon>Ficus</taxon>
    </lineage>
</organism>
<feature type="signal peptide" evidence="2">
    <location>
        <begin position="1"/>
        <end position="25"/>
    </location>
</feature>
<evidence type="ECO:0000313" key="3">
    <source>
        <dbReference type="EMBL" id="GMN48935.1"/>
    </source>
</evidence>
<dbReference type="Proteomes" id="UP001187192">
    <property type="component" value="Unassembled WGS sequence"/>
</dbReference>
<evidence type="ECO:0000256" key="2">
    <source>
        <dbReference type="SAM" id="SignalP"/>
    </source>
</evidence>
<dbReference type="Gramene" id="FCD_00000557-RA">
    <property type="protein sequence ID" value="FCD_00000557-RA:cds"/>
    <property type="gene ID" value="FCD_00000557"/>
</dbReference>
<name>A0AA88AAV1_FICCA</name>
<comment type="caution">
    <text evidence="3">The sequence shown here is derived from an EMBL/GenBank/DDBJ whole genome shotgun (WGS) entry which is preliminary data.</text>
</comment>
<dbReference type="EMBL" id="BTGU01000029">
    <property type="protein sequence ID" value="GMN48935.1"/>
    <property type="molecule type" value="Genomic_DNA"/>
</dbReference>
<keyword evidence="4" id="KW-1185">Reference proteome</keyword>
<protein>
    <submittedName>
        <fullName evidence="3">Uncharacterized protein</fullName>
    </submittedName>
</protein>
<gene>
    <name evidence="3" type="ORF">TIFTF001_018100</name>
</gene>
<feature type="chain" id="PRO_5041741178" evidence="2">
    <location>
        <begin position="26"/>
        <end position="74"/>
    </location>
</feature>